<dbReference type="Proteomes" id="UP000285112">
    <property type="component" value="Unassembled WGS sequence"/>
</dbReference>
<sequence>MITGTDKGREFTSFEYSAVHGYTDNDSNERPERWFTQIFALRMPGRMHSLAVQPKGVLGKLAGGLGFSRNPVGDAAFDQRWSLDGAPDDLTPQVRSWLAARQRPFRLTAGELWIWSEGRMDVARIDPALKELHELADALAKRQPR</sequence>
<comment type="caution">
    <text evidence="1">The sequence shown here is derived from an EMBL/GenBank/DDBJ whole genome shotgun (WGS) entry which is preliminary data.</text>
</comment>
<organism evidence="1 2">
    <name type="scientific">Amycolatopsis panacis</name>
    <dbReference type="NCBI Taxonomy" id="2340917"/>
    <lineage>
        <taxon>Bacteria</taxon>
        <taxon>Bacillati</taxon>
        <taxon>Actinomycetota</taxon>
        <taxon>Actinomycetes</taxon>
        <taxon>Pseudonocardiales</taxon>
        <taxon>Pseudonocardiaceae</taxon>
        <taxon>Amycolatopsis</taxon>
    </lineage>
</organism>
<keyword evidence="2" id="KW-1185">Reference proteome</keyword>
<reference evidence="1 2" key="1">
    <citation type="submission" date="2018-09" db="EMBL/GenBank/DDBJ databases">
        <title>YIM PH 21725 draft genome.</title>
        <authorList>
            <person name="Miao C."/>
        </authorList>
    </citation>
    <scope>NUCLEOTIDE SEQUENCE [LARGE SCALE GENOMIC DNA]</scope>
    <source>
        <strain evidence="2">YIM PH21725</strain>
    </source>
</reference>
<gene>
    <name evidence="1" type="ORF">D5S19_18105</name>
</gene>
<proteinExistence type="predicted"/>
<protein>
    <submittedName>
        <fullName evidence="1">Uncharacterized protein</fullName>
    </submittedName>
</protein>
<evidence type="ECO:0000313" key="1">
    <source>
        <dbReference type="EMBL" id="RJQ84066.1"/>
    </source>
</evidence>
<accession>A0A419I2F0</accession>
<name>A0A419I2F0_9PSEU</name>
<evidence type="ECO:0000313" key="2">
    <source>
        <dbReference type="Proteomes" id="UP000285112"/>
    </source>
</evidence>
<dbReference type="EMBL" id="QZFV01000089">
    <property type="protein sequence ID" value="RJQ84066.1"/>
    <property type="molecule type" value="Genomic_DNA"/>
</dbReference>
<dbReference type="AlphaFoldDB" id="A0A419I2F0"/>